<evidence type="ECO:0000313" key="3">
    <source>
        <dbReference type="Proteomes" id="UP000681075"/>
    </source>
</evidence>
<proteinExistence type="predicted"/>
<dbReference type="InterPro" id="IPR000073">
    <property type="entry name" value="AB_hydrolase_1"/>
</dbReference>
<evidence type="ECO:0000313" key="2">
    <source>
        <dbReference type="EMBL" id="GIL41798.1"/>
    </source>
</evidence>
<dbReference type="GO" id="GO:0016020">
    <property type="term" value="C:membrane"/>
    <property type="evidence" value="ECO:0007669"/>
    <property type="project" value="TreeGrafter"/>
</dbReference>
<dbReference type="SUPFAM" id="SSF53474">
    <property type="entry name" value="alpha/beta-Hydrolases"/>
    <property type="match status" value="1"/>
</dbReference>
<feature type="domain" description="AB hydrolase-1" evidence="1">
    <location>
        <begin position="42"/>
        <end position="300"/>
    </location>
</feature>
<dbReference type="InterPro" id="IPR029058">
    <property type="entry name" value="AB_hydrolase_fold"/>
</dbReference>
<organism evidence="2 3">
    <name type="scientific">Roseiterribacter gracilis</name>
    <dbReference type="NCBI Taxonomy" id="2812848"/>
    <lineage>
        <taxon>Bacteria</taxon>
        <taxon>Pseudomonadati</taxon>
        <taxon>Pseudomonadota</taxon>
        <taxon>Alphaproteobacteria</taxon>
        <taxon>Rhodospirillales</taxon>
        <taxon>Roseiterribacteraceae</taxon>
        <taxon>Roseiterribacter</taxon>
    </lineage>
</organism>
<accession>A0A8S8XCS1</accession>
<evidence type="ECO:0000259" key="1">
    <source>
        <dbReference type="Pfam" id="PF00561"/>
    </source>
</evidence>
<comment type="caution">
    <text evidence="2">The sequence shown here is derived from an EMBL/GenBank/DDBJ whole genome shotgun (WGS) entry which is preliminary data.</text>
</comment>
<dbReference type="InterPro" id="IPR050266">
    <property type="entry name" value="AB_hydrolase_sf"/>
</dbReference>
<dbReference type="PANTHER" id="PTHR43798:SF33">
    <property type="entry name" value="HYDROLASE, PUTATIVE (AFU_ORTHOLOGUE AFUA_2G14860)-RELATED"/>
    <property type="match status" value="1"/>
</dbReference>
<sequence>MLGSILFAIVAAFGIAAEQTEMLPATATEPSLLLRHMRGNGPSVIYIHGATFPSGSSMFYRIDGRSWADDLAARGFDVWAFDFAGYGGSDRPAAMREAVGAPIGRTEEAVPQIERVVRHVLRERGGDKVILLAHSWGTIPAGAFAAEHPELVQSLILFGAVAQREGVRTPTQVPALQVSEDDQWQSFQSGVPAGEESPINKAIFAAWAKDYLATDKASDSTTPPSVRVPSGAQADIGDAWSGKFPYDPSRVRVPTLLVRGAWDPVTKDADAAWLVAHLSNVPGGARDIVLPRGAHRMHLETNRQALFDAVGEYLLAAPKG</sequence>
<dbReference type="Pfam" id="PF00561">
    <property type="entry name" value="Abhydrolase_1"/>
    <property type="match status" value="1"/>
</dbReference>
<dbReference type="AlphaFoldDB" id="A0A8S8XCS1"/>
<dbReference type="RefSeq" id="WP_420245438.1">
    <property type="nucleotide sequence ID" value="NZ_BOPV01000001.1"/>
</dbReference>
<reference evidence="2" key="1">
    <citation type="submission" date="2021-02" db="EMBL/GenBank/DDBJ databases">
        <title>Genome sequence of Rhodospirillales sp. strain TMPK1 isolated from soil.</title>
        <authorList>
            <person name="Nakai R."/>
            <person name="Kusada H."/>
            <person name="Tamaki H."/>
        </authorList>
    </citation>
    <scope>NUCLEOTIDE SEQUENCE</scope>
    <source>
        <strain evidence="2">TMPK1</strain>
    </source>
</reference>
<dbReference type="Proteomes" id="UP000681075">
    <property type="component" value="Unassembled WGS sequence"/>
</dbReference>
<name>A0A8S8XCS1_9PROT</name>
<dbReference type="EMBL" id="BOPV01000001">
    <property type="protein sequence ID" value="GIL41798.1"/>
    <property type="molecule type" value="Genomic_DNA"/>
</dbReference>
<keyword evidence="3" id="KW-1185">Reference proteome</keyword>
<dbReference type="Gene3D" id="3.40.50.1820">
    <property type="entry name" value="alpha/beta hydrolase"/>
    <property type="match status" value="1"/>
</dbReference>
<dbReference type="PANTHER" id="PTHR43798">
    <property type="entry name" value="MONOACYLGLYCEROL LIPASE"/>
    <property type="match status" value="1"/>
</dbReference>
<protein>
    <recommendedName>
        <fullName evidence="1">AB hydrolase-1 domain-containing protein</fullName>
    </recommendedName>
</protein>
<gene>
    <name evidence="2" type="ORF">TMPK1_40350</name>
</gene>